<evidence type="ECO:0000256" key="1">
    <source>
        <dbReference type="SAM" id="MobiDB-lite"/>
    </source>
</evidence>
<protein>
    <submittedName>
        <fullName evidence="2">Uncharacterized protein</fullName>
    </submittedName>
</protein>
<reference evidence="2 3" key="1">
    <citation type="submission" date="2015-01" db="EMBL/GenBank/DDBJ databases">
        <title>Evolution of Trichinella species and genotypes.</title>
        <authorList>
            <person name="Korhonen P.K."/>
            <person name="Edoardo P."/>
            <person name="Giuseppe L.R."/>
            <person name="Gasser R.B."/>
        </authorList>
    </citation>
    <scope>NUCLEOTIDE SEQUENCE [LARGE SCALE GENOMIC DNA]</scope>
    <source>
        <strain evidence="2">ISS13</strain>
    </source>
</reference>
<feature type="region of interest" description="Disordered" evidence="1">
    <location>
        <begin position="27"/>
        <end position="46"/>
    </location>
</feature>
<name>A0A0V1DU80_TRIPS</name>
<proteinExistence type="predicted"/>
<organism evidence="2 3">
    <name type="scientific">Trichinella pseudospiralis</name>
    <name type="common">Parasitic roundworm</name>
    <dbReference type="NCBI Taxonomy" id="6337"/>
    <lineage>
        <taxon>Eukaryota</taxon>
        <taxon>Metazoa</taxon>
        <taxon>Ecdysozoa</taxon>
        <taxon>Nematoda</taxon>
        <taxon>Enoplea</taxon>
        <taxon>Dorylaimia</taxon>
        <taxon>Trichinellida</taxon>
        <taxon>Trichinellidae</taxon>
        <taxon>Trichinella</taxon>
    </lineage>
</organism>
<feature type="compositionally biased region" description="Basic and acidic residues" evidence="1">
    <location>
        <begin position="27"/>
        <end position="39"/>
    </location>
</feature>
<accession>A0A0V1DU80</accession>
<evidence type="ECO:0000313" key="2">
    <source>
        <dbReference type="EMBL" id="KRY65061.1"/>
    </source>
</evidence>
<gene>
    <name evidence="2" type="ORF">T4A_9530</name>
</gene>
<evidence type="ECO:0000313" key="3">
    <source>
        <dbReference type="Proteomes" id="UP000054632"/>
    </source>
</evidence>
<sequence>MQIIAPLANCEIFQLINNNDDYCPDKDAQTGGHRAEQSRADGISTSSSSRNCTRFLAVLSPFLLVLHAMGIGQGKVRPDKIRQDKVVDVTTGQCFLVPLWHLVPTFHCRLLNQYHIDRTSCAR</sequence>
<dbReference type="AlphaFoldDB" id="A0A0V1DU80"/>
<comment type="caution">
    <text evidence="2">The sequence shown here is derived from an EMBL/GenBank/DDBJ whole genome shotgun (WGS) entry which is preliminary data.</text>
</comment>
<dbReference type="EMBL" id="JYDR01000235">
    <property type="protein sequence ID" value="KRY65061.1"/>
    <property type="molecule type" value="Genomic_DNA"/>
</dbReference>
<dbReference type="Proteomes" id="UP000054632">
    <property type="component" value="Unassembled WGS sequence"/>
</dbReference>